<comment type="caution">
    <text evidence="1">The sequence shown here is derived from an EMBL/GenBank/DDBJ whole genome shotgun (WGS) entry which is preliminary data.</text>
</comment>
<dbReference type="AlphaFoldDB" id="A0AAV4VZ78"/>
<evidence type="ECO:0000313" key="2">
    <source>
        <dbReference type="Proteomes" id="UP001054945"/>
    </source>
</evidence>
<reference evidence="1 2" key="1">
    <citation type="submission" date="2021-06" db="EMBL/GenBank/DDBJ databases">
        <title>Caerostris extrusa draft genome.</title>
        <authorList>
            <person name="Kono N."/>
            <person name="Arakawa K."/>
        </authorList>
    </citation>
    <scope>NUCLEOTIDE SEQUENCE [LARGE SCALE GENOMIC DNA]</scope>
</reference>
<evidence type="ECO:0000313" key="1">
    <source>
        <dbReference type="EMBL" id="GIY74763.1"/>
    </source>
</evidence>
<sequence>MNERRQLENSSRDKKTFNGSSLYVPAHRYKMDLKIKYLLIKGSYLPHQQCKWAQKSSFWNTVTICSFELARITSVLACQGFSGEK</sequence>
<keyword evidence="2" id="KW-1185">Reference proteome</keyword>
<protein>
    <submittedName>
        <fullName evidence="1">Uncharacterized protein</fullName>
    </submittedName>
</protein>
<name>A0AAV4VZ78_CAEEX</name>
<accession>A0AAV4VZ78</accession>
<dbReference type="Proteomes" id="UP001054945">
    <property type="component" value="Unassembled WGS sequence"/>
</dbReference>
<proteinExistence type="predicted"/>
<dbReference type="EMBL" id="BPLR01015257">
    <property type="protein sequence ID" value="GIY74763.1"/>
    <property type="molecule type" value="Genomic_DNA"/>
</dbReference>
<gene>
    <name evidence="1" type="ORF">CEXT_697821</name>
</gene>
<organism evidence="1 2">
    <name type="scientific">Caerostris extrusa</name>
    <name type="common">Bark spider</name>
    <name type="synonym">Caerostris bankana</name>
    <dbReference type="NCBI Taxonomy" id="172846"/>
    <lineage>
        <taxon>Eukaryota</taxon>
        <taxon>Metazoa</taxon>
        <taxon>Ecdysozoa</taxon>
        <taxon>Arthropoda</taxon>
        <taxon>Chelicerata</taxon>
        <taxon>Arachnida</taxon>
        <taxon>Araneae</taxon>
        <taxon>Araneomorphae</taxon>
        <taxon>Entelegynae</taxon>
        <taxon>Araneoidea</taxon>
        <taxon>Araneidae</taxon>
        <taxon>Caerostris</taxon>
    </lineage>
</organism>